<accession>Q0TXN3</accession>
<dbReference type="EMBL" id="CH445364">
    <property type="protein sequence ID" value="EAT76881.2"/>
    <property type="molecule type" value="Genomic_DNA"/>
</dbReference>
<evidence type="ECO:0000256" key="1">
    <source>
        <dbReference type="SAM" id="MobiDB-lite"/>
    </source>
</evidence>
<name>Q0TXN3_PHANO</name>
<evidence type="ECO:0000313" key="2">
    <source>
        <dbReference type="EMBL" id="EAT76881.2"/>
    </source>
</evidence>
<gene>
    <name evidence="2" type="ORF">SNOG_15786</name>
</gene>
<dbReference type="KEGG" id="pno:SNOG_15786"/>
<protein>
    <submittedName>
        <fullName evidence="2">Uncharacterized protein</fullName>
    </submittedName>
</protein>
<dbReference type="GeneID" id="5982854"/>
<dbReference type="HOGENOM" id="CLU_059421_0_0_1"/>
<evidence type="ECO:0000313" key="3">
    <source>
        <dbReference type="Proteomes" id="UP000001055"/>
    </source>
</evidence>
<dbReference type="RefSeq" id="XP_001805924.1">
    <property type="nucleotide sequence ID" value="XM_001805872.1"/>
</dbReference>
<feature type="region of interest" description="Disordered" evidence="1">
    <location>
        <begin position="281"/>
        <end position="301"/>
    </location>
</feature>
<dbReference type="eggNOG" id="KOG3014">
    <property type="taxonomic scope" value="Eukaryota"/>
</dbReference>
<dbReference type="AlphaFoldDB" id="Q0TXN3"/>
<dbReference type="VEuPathDB" id="FungiDB:JI435_157860"/>
<dbReference type="InParanoid" id="Q0TXN3"/>
<proteinExistence type="predicted"/>
<reference evidence="3" key="1">
    <citation type="journal article" date="2007" name="Plant Cell">
        <title>Dothideomycete-plant interactions illuminated by genome sequencing and EST analysis of the wheat pathogen Stagonospora nodorum.</title>
        <authorList>
            <person name="Hane J.K."/>
            <person name="Lowe R.G."/>
            <person name="Solomon P.S."/>
            <person name="Tan K.C."/>
            <person name="Schoch C.L."/>
            <person name="Spatafora J.W."/>
            <person name="Crous P.W."/>
            <person name="Kodira C."/>
            <person name="Birren B.W."/>
            <person name="Galagan J.E."/>
            <person name="Torriani S.F."/>
            <person name="McDonald B.A."/>
            <person name="Oliver R.P."/>
        </authorList>
    </citation>
    <scope>NUCLEOTIDE SEQUENCE [LARGE SCALE GENOMIC DNA]</scope>
    <source>
        <strain evidence="3">SN15 / ATCC MYA-4574 / FGSC 10173</strain>
    </source>
</reference>
<sequence>MLCRRAYRLGPHSGLTGKALSAQCRSVYTHVCIATGEDLSPIRDKVHHTVRSRKDESAKDLPLPPLLDPIVLDKRSRWENTKAQPKAAEFTPFQKRLQANPYVRQCRATLISLPVAFLTSLHARPHPTTNEPWLLPVSLTTDKEHLGPPYRFLGSHWMTTHLGKKKQWQRGTYSRMTEKLGSDNMKKLVWREDLPDLILDLMQKQLIKKLSWNFGFRGRLAPVASPRTEDIESIDHVSCVLIFRSLRTRADDAQDLAEDTYDEMDKWSSYFAKSYVDKLDPHAPPKVTHTPPSCRESDSPN</sequence>
<dbReference type="Proteomes" id="UP000001055">
    <property type="component" value="Unassembled WGS sequence"/>
</dbReference>
<organism evidence="2 3">
    <name type="scientific">Phaeosphaeria nodorum (strain SN15 / ATCC MYA-4574 / FGSC 10173)</name>
    <name type="common">Glume blotch fungus</name>
    <name type="synonym">Parastagonospora nodorum</name>
    <dbReference type="NCBI Taxonomy" id="321614"/>
    <lineage>
        <taxon>Eukaryota</taxon>
        <taxon>Fungi</taxon>
        <taxon>Dikarya</taxon>
        <taxon>Ascomycota</taxon>
        <taxon>Pezizomycotina</taxon>
        <taxon>Dothideomycetes</taxon>
        <taxon>Pleosporomycetidae</taxon>
        <taxon>Pleosporales</taxon>
        <taxon>Pleosporineae</taxon>
        <taxon>Phaeosphaeriaceae</taxon>
        <taxon>Parastagonospora</taxon>
    </lineage>
</organism>